<evidence type="ECO:0000313" key="2">
    <source>
        <dbReference type="EMBL" id="MBA6115198.1"/>
    </source>
</evidence>
<dbReference type="Proteomes" id="UP000553948">
    <property type="component" value="Unassembled WGS sequence"/>
</dbReference>
<sequence>MKPPPPAQPSDTAITEAATWCLRLHDDECTAQDHAAFEHWLQADPLHAFEYAKMLEIWALSDQLPNHLASAKKLLTHPAPRKEGTLDS</sequence>
<evidence type="ECO:0000259" key="1">
    <source>
        <dbReference type="Pfam" id="PF16220"/>
    </source>
</evidence>
<name>A0A7W2QHV6_PSEPU</name>
<dbReference type="EMBL" id="JACGDG010000004">
    <property type="protein sequence ID" value="MBA6115198.1"/>
    <property type="molecule type" value="Genomic_DNA"/>
</dbReference>
<dbReference type="AlphaFoldDB" id="A0A7W2QHV6"/>
<protein>
    <submittedName>
        <fullName evidence="2">DUF4880 domain-containing protein</fullName>
    </submittedName>
</protein>
<organism evidence="2 3">
    <name type="scientific">Pseudomonas putida</name>
    <name type="common">Arthrobacter siderocapsulatus</name>
    <dbReference type="NCBI Taxonomy" id="303"/>
    <lineage>
        <taxon>Bacteria</taxon>
        <taxon>Pseudomonadati</taxon>
        <taxon>Pseudomonadota</taxon>
        <taxon>Gammaproteobacteria</taxon>
        <taxon>Pseudomonadales</taxon>
        <taxon>Pseudomonadaceae</taxon>
        <taxon>Pseudomonas</taxon>
    </lineage>
</organism>
<dbReference type="Pfam" id="PF16220">
    <property type="entry name" value="DUF4880"/>
    <property type="match status" value="1"/>
</dbReference>
<dbReference type="RefSeq" id="WP_182387295.1">
    <property type="nucleotide sequence ID" value="NZ_CP060529.1"/>
</dbReference>
<reference evidence="2 3" key="1">
    <citation type="submission" date="2020-07" db="EMBL/GenBank/DDBJ databases">
        <title>Diversity of carbapenemase encoding genes among Pseudomonas putida group clinical isolates in a tertiary Brazilian hospital.</title>
        <authorList>
            <person name="Alberto-Lei F."/>
            <person name="Nodari C.S."/>
            <person name="Streling A.P."/>
            <person name="Paulino J.T."/>
            <person name="Bessa-Neto F.O."/>
            <person name="Cayo R."/>
            <person name="Gales A.C."/>
        </authorList>
    </citation>
    <scope>NUCLEOTIDE SEQUENCE [LARGE SCALE GENOMIC DNA]</scope>
    <source>
        <strain evidence="2 3">12464</strain>
    </source>
</reference>
<proteinExistence type="predicted"/>
<dbReference type="InterPro" id="IPR032623">
    <property type="entry name" value="FecR_N"/>
</dbReference>
<feature type="domain" description="FecR N-terminal" evidence="1">
    <location>
        <begin position="16"/>
        <end position="54"/>
    </location>
</feature>
<accession>A0A7W2QHV6</accession>
<comment type="caution">
    <text evidence="2">The sequence shown here is derived from an EMBL/GenBank/DDBJ whole genome shotgun (WGS) entry which is preliminary data.</text>
</comment>
<evidence type="ECO:0000313" key="3">
    <source>
        <dbReference type="Proteomes" id="UP000553948"/>
    </source>
</evidence>
<gene>
    <name evidence="2" type="ORF">H4C47_05595</name>
</gene>